<proteinExistence type="predicted"/>
<dbReference type="PANTHER" id="PTHR10067">
    <property type="entry name" value="PHOSPHATIDYLSERINE DECARBOXYLASE"/>
    <property type="match status" value="1"/>
</dbReference>
<dbReference type="GO" id="GO:0004609">
    <property type="term" value="F:phosphatidylserine decarboxylase activity"/>
    <property type="evidence" value="ECO:0007669"/>
    <property type="project" value="InterPro"/>
</dbReference>
<evidence type="ECO:0000256" key="1">
    <source>
        <dbReference type="ARBA" id="ARBA00022793"/>
    </source>
</evidence>
<dbReference type="OrthoDB" id="5973539at2759"/>
<dbReference type="InterPro" id="IPR022237">
    <property type="entry name" value="PsiD-like"/>
</dbReference>
<gene>
    <name evidence="4" type="ORF">JR316_001526</name>
</gene>
<dbReference type="Pfam" id="PF12588">
    <property type="entry name" value="PSDC"/>
    <property type="match status" value="1"/>
</dbReference>
<protein>
    <recommendedName>
        <fullName evidence="3">L-tryptophan decarboxylase PsiD-like domain-containing protein</fullName>
    </recommendedName>
</protein>
<organism evidence="4">
    <name type="scientific">Psilocybe cubensis</name>
    <name type="common">Psychedelic mushroom</name>
    <name type="synonym">Stropharia cubensis</name>
    <dbReference type="NCBI Taxonomy" id="181762"/>
    <lineage>
        <taxon>Eukaryota</taxon>
        <taxon>Fungi</taxon>
        <taxon>Dikarya</taxon>
        <taxon>Basidiomycota</taxon>
        <taxon>Agaricomycotina</taxon>
        <taxon>Agaricomycetes</taxon>
        <taxon>Agaricomycetidae</taxon>
        <taxon>Agaricales</taxon>
        <taxon>Agaricineae</taxon>
        <taxon>Strophariaceae</taxon>
        <taxon>Psilocybe</taxon>
    </lineage>
</organism>
<dbReference type="AlphaFoldDB" id="A0A8H8CQC3"/>
<dbReference type="GO" id="GO:0006646">
    <property type="term" value="P:phosphatidylethanolamine biosynthetic process"/>
    <property type="evidence" value="ECO:0007669"/>
    <property type="project" value="TreeGrafter"/>
</dbReference>
<name>A0A8H8CQC3_PSICU</name>
<evidence type="ECO:0000313" key="4">
    <source>
        <dbReference type="EMBL" id="KAG5174857.1"/>
    </source>
</evidence>
<evidence type="ECO:0000256" key="2">
    <source>
        <dbReference type="ARBA" id="ARBA00023239"/>
    </source>
</evidence>
<dbReference type="Pfam" id="PF02666">
    <property type="entry name" value="PS_Dcarbxylase"/>
    <property type="match status" value="1"/>
</dbReference>
<accession>A0A8H8CQC3</accession>
<dbReference type="EMBL" id="JAFIQS010000001">
    <property type="protein sequence ID" value="KAG5174857.1"/>
    <property type="molecule type" value="Genomic_DNA"/>
</dbReference>
<evidence type="ECO:0000259" key="3">
    <source>
        <dbReference type="Pfam" id="PF12588"/>
    </source>
</evidence>
<keyword evidence="2" id="KW-0456">Lyase</keyword>
<keyword evidence="1" id="KW-0210">Decarboxylase</keyword>
<dbReference type="InterPro" id="IPR003817">
    <property type="entry name" value="PS_Dcarbxylase"/>
</dbReference>
<reference evidence="4" key="1">
    <citation type="submission" date="2021-02" db="EMBL/GenBank/DDBJ databases">
        <title>Psilocybe cubensis genome.</title>
        <authorList>
            <person name="Mckernan K.J."/>
            <person name="Crawford S."/>
            <person name="Trippe A."/>
            <person name="Kane L.T."/>
            <person name="Mclaughlin S."/>
        </authorList>
    </citation>
    <scope>NUCLEOTIDE SEQUENCE [LARGE SCALE GENOMIC DNA]</scope>
    <source>
        <strain evidence="4">MGC-MH-2018</strain>
    </source>
</reference>
<comment type="caution">
    <text evidence="4">The sequence shown here is derived from an EMBL/GenBank/DDBJ whole genome shotgun (WGS) entry which is preliminary data.</text>
</comment>
<dbReference type="GO" id="GO:0005739">
    <property type="term" value="C:mitochondrion"/>
    <property type="evidence" value="ECO:0007669"/>
    <property type="project" value="TreeGrafter"/>
</dbReference>
<feature type="domain" description="L-tryptophan decarboxylase PsiD-like" evidence="3">
    <location>
        <begin position="49"/>
        <end position="183"/>
    </location>
</feature>
<dbReference type="PANTHER" id="PTHR10067:SF9">
    <property type="entry name" value="PHOSPHATIDYLSERINE DECARBOXYLASE FAMILY PROTEIN (AFU_ORTHOLOGUE AFUA_7G01730)"/>
    <property type="match status" value="1"/>
</dbReference>
<sequence length="428" mass="48634">MPHHYDRFTPVRHRVGGWLPTDQRVLEAWLEKKIKAVQHRRQDKVEWDPVIQEFQHLIENNAEIYMAFHEMFEQVPTKPPYNNDPTGKPQVRDYILMLDLFNLIIGEAPQYEDNDLVGFPINAILDWPMGTPAGFRAFTDPKVNAMFHKMFKVWSTYLGTTESAGVLNSNPGGWLSPDALEKMPDFVNTYVCDPFLPHWGFQSWDDFFTRLFRPGIRPVEAPDDDSIVNSACESNLYKTATNIQKHDKFWLKCEPYSLFHMLNNDEYAEQFVGGSIWQAFLSATNYHRWASPVNGKIVKTVNIEGTYYAESPATGFLGEGDPDPAGPNESQSFITAIAARALVFIEADNKNIGLMCFVAVGMAEVSTCEVTVKRGDTVKKGDQLGMFHFGGSTHCLIFRPQTNIQFRKNFKLQDPVNLNIAIADVPPQ</sequence>